<dbReference type="EMBL" id="PJQY01001221">
    <property type="protein sequence ID" value="PQQ04593.1"/>
    <property type="molecule type" value="Genomic_DNA"/>
</dbReference>
<dbReference type="Proteomes" id="UP000250321">
    <property type="component" value="Unassembled WGS sequence"/>
</dbReference>
<feature type="chain" id="PRO_5016362087" evidence="2">
    <location>
        <begin position="25"/>
        <end position="140"/>
    </location>
</feature>
<keyword evidence="4" id="KW-1185">Reference proteome</keyword>
<evidence type="ECO:0000313" key="3">
    <source>
        <dbReference type="EMBL" id="PQQ04593.1"/>
    </source>
</evidence>
<accession>A0A314YDX9</accession>
<evidence type="ECO:0000256" key="2">
    <source>
        <dbReference type="SAM" id="SignalP"/>
    </source>
</evidence>
<proteinExistence type="predicted"/>
<evidence type="ECO:0000313" key="4">
    <source>
        <dbReference type="Proteomes" id="UP000250321"/>
    </source>
</evidence>
<feature type="signal peptide" evidence="2">
    <location>
        <begin position="1"/>
        <end position="24"/>
    </location>
</feature>
<dbReference type="AlphaFoldDB" id="A0A314YDX9"/>
<name>A0A314YDX9_PRUYE</name>
<dbReference type="PROSITE" id="PS51257">
    <property type="entry name" value="PROKAR_LIPOPROTEIN"/>
    <property type="match status" value="1"/>
</dbReference>
<feature type="region of interest" description="Disordered" evidence="1">
    <location>
        <begin position="25"/>
        <end position="106"/>
    </location>
</feature>
<comment type="caution">
    <text evidence="3">The sequence shown here is derived from an EMBL/GenBank/DDBJ whole genome shotgun (WGS) entry which is preliminary data.</text>
</comment>
<organism evidence="3 4">
    <name type="scientific">Prunus yedoensis var. nudiflora</name>
    <dbReference type="NCBI Taxonomy" id="2094558"/>
    <lineage>
        <taxon>Eukaryota</taxon>
        <taxon>Viridiplantae</taxon>
        <taxon>Streptophyta</taxon>
        <taxon>Embryophyta</taxon>
        <taxon>Tracheophyta</taxon>
        <taxon>Spermatophyta</taxon>
        <taxon>Magnoliopsida</taxon>
        <taxon>eudicotyledons</taxon>
        <taxon>Gunneridae</taxon>
        <taxon>Pentapetalae</taxon>
        <taxon>rosids</taxon>
        <taxon>fabids</taxon>
        <taxon>Rosales</taxon>
        <taxon>Rosaceae</taxon>
        <taxon>Amygdaloideae</taxon>
        <taxon>Amygdaleae</taxon>
        <taxon>Prunus</taxon>
    </lineage>
</organism>
<evidence type="ECO:0000256" key="1">
    <source>
        <dbReference type="SAM" id="MobiDB-lite"/>
    </source>
</evidence>
<gene>
    <name evidence="3" type="ORF">Pyn_20021</name>
</gene>
<reference evidence="3 4" key="1">
    <citation type="submission" date="2018-02" db="EMBL/GenBank/DDBJ databases">
        <title>Draft genome of wild Prunus yedoensis var. nudiflora.</title>
        <authorList>
            <person name="Baek S."/>
            <person name="Kim J.-H."/>
            <person name="Choi K."/>
            <person name="Kim G.-B."/>
            <person name="Cho A."/>
            <person name="Jang H."/>
            <person name="Shin C.-H."/>
            <person name="Yu H.-J."/>
            <person name="Mun J.-H."/>
        </authorList>
    </citation>
    <scope>NUCLEOTIDE SEQUENCE [LARGE SCALE GENOMIC DNA]</scope>
    <source>
        <strain evidence="4">cv. Jeju island</strain>
        <tissue evidence="3">Leaf</tissue>
    </source>
</reference>
<sequence>MAGAPPKMCWITLVLLLVLGFASCSPDSSEPRLPKTTPTSPSSSGKSHSVSPVVLEYSSRKLNSGMLPKAPYPPSRPSTGGNASPLNFGMLPKTPYPPSNPSTGGNARPTLLASPKNLVYDQRFHLHHLALAKKAQVQLF</sequence>
<keyword evidence="2" id="KW-0732">Signal</keyword>
<protein>
    <submittedName>
        <fullName evidence="3">Uncharacterized protein</fullName>
    </submittedName>
</protein>
<feature type="compositionally biased region" description="Low complexity" evidence="1">
    <location>
        <begin position="36"/>
        <end position="54"/>
    </location>
</feature>